<keyword evidence="5 9" id="KW-0765">Sulfation</keyword>
<evidence type="ECO:0000313" key="11">
    <source>
        <dbReference type="Proteomes" id="UP000325577"/>
    </source>
</evidence>
<comment type="function">
    <text evidence="9">Promotes plant cell differentiation, organogenesis and somatic embryogenesis as well as cell proliferation.</text>
</comment>
<evidence type="ECO:0000256" key="5">
    <source>
        <dbReference type="ARBA" id="ARBA00022641"/>
    </source>
</evidence>
<dbReference type="AlphaFoldDB" id="A0A5J5BN68"/>
<dbReference type="Proteomes" id="UP000325577">
    <property type="component" value="Linkage Group LG11"/>
</dbReference>
<comment type="PTM">
    <text evidence="9">Sulfation is important for activity and for the binding to a putative membrane receptor.</text>
</comment>
<comment type="subcellular location">
    <subcellularLocation>
        <location evidence="1 9">Secreted</location>
    </subcellularLocation>
</comment>
<dbReference type="OrthoDB" id="1914102at2759"/>
<keyword evidence="3 9" id="KW-0217">Developmental protein</keyword>
<feature type="signal peptide" evidence="9">
    <location>
        <begin position="1"/>
        <end position="25"/>
    </location>
</feature>
<evidence type="ECO:0000256" key="7">
    <source>
        <dbReference type="ARBA" id="ARBA00022782"/>
    </source>
</evidence>
<keyword evidence="11" id="KW-1185">Reference proteome</keyword>
<dbReference type="GO" id="GO:0008083">
    <property type="term" value="F:growth factor activity"/>
    <property type="evidence" value="ECO:0007669"/>
    <property type="project" value="UniProtKB-UniRule"/>
</dbReference>
<comment type="similarity">
    <text evidence="2 9">Belongs to the phytosulfokine family.</text>
</comment>
<dbReference type="InterPro" id="IPR009438">
    <property type="entry name" value="Phytosulfokine"/>
</dbReference>
<dbReference type="GO" id="GO:0008283">
    <property type="term" value="P:cell population proliferation"/>
    <property type="evidence" value="ECO:0007669"/>
    <property type="project" value="UniProtKB-UniRule"/>
</dbReference>
<dbReference type="PANTHER" id="PTHR33285:SF22">
    <property type="entry name" value="PHYTOSULFOKINES 6-RELATED"/>
    <property type="match status" value="1"/>
</dbReference>
<sequence length="94" mass="10713">MKQNFCSCALLLLFLFLLTSSKTSGRFIATKQGEEEMKLDEITTEGASAEMESNDSLNQLMGLEICNNRDVECLKRRIVAEAHLDYIYTQHHKP</sequence>
<evidence type="ECO:0000256" key="4">
    <source>
        <dbReference type="ARBA" id="ARBA00022525"/>
    </source>
</evidence>
<dbReference type="GO" id="GO:0030154">
    <property type="term" value="P:cell differentiation"/>
    <property type="evidence" value="ECO:0007669"/>
    <property type="project" value="UniProtKB-UniRule"/>
</dbReference>
<evidence type="ECO:0000313" key="10">
    <source>
        <dbReference type="EMBL" id="KAA8544198.1"/>
    </source>
</evidence>
<proteinExistence type="inferred from homology"/>
<evidence type="ECO:0000256" key="1">
    <source>
        <dbReference type="ARBA" id="ARBA00004613"/>
    </source>
</evidence>
<keyword evidence="8 9" id="KW-0339">Growth factor</keyword>
<evidence type="ECO:0000256" key="6">
    <source>
        <dbReference type="ARBA" id="ARBA00022729"/>
    </source>
</evidence>
<reference evidence="10 11" key="1">
    <citation type="submission" date="2019-09" db="EMBL/GenBank/DDBJ databases">
        <title>A chromosome-level genome assembly of the Chinese tupelo Nyssa sinensis.</title>
        <authorList>
            <person name="Yang X."/>
            <person name="Kang M."/>
            <person name="Yang Y."/>
            <person name="Xiong H."/>
            <person name="Wang M."/>
            <person name="Zhang Z."/>
            <person name="Wang Z."/>
            <person name="Wu H."/>
            <person name="Ma T."/>
            <person name="Liu J."/>
            <person name="Xi Z."/>
        </authorList>
    </citation>
    <scope>NUCLEOTIDE SEQUENCE [LARGE SCALE GENOMIC DNA]</scope>
    <source>
        <strain evidence="10">J267</strain>
        <tissue evidence="10">Leaf</tissue>
    </source>
</reference>
<name>A0A5J5BN68_9ASTE</name>
<dbReference type="GO" id="GO:0005576">
    <property type="term" value="C:extracellular region"/>
    <property type="evidence" value="ECO:0007669"/>
    <property type="project" value="UniProtKB-SubCell"/>
</dbReference>
<gene>
    <name evidence="10" type="ORF">F0562_022166</name>
</gene>
<keyword evidence="4 9" id="KW-0964">Secreted</keyword>
<evidence type="ECO:0000256" key="3">
    <source>
        <dbReference type="ARBA" id="ARBA00022473"/>
    </source>
</evidence>
<comment type="PTM">
    <text evidence="9">PSK-alpha is produced by endopeptidase digestion. PSK-beta is produced from PSK-alpha by exopeptidase digestion.</text>
</comment>
<organism evidence="10 11">
    <name type="scientific">Nyssa sinensis</name>
    <dbReference type="NCBI Taxonomy" id="561372"/>
    <lineage>
        <taxon>Eukaryota</taxon>
        <taxon>Viridiplantae</taxon>
        <taxon>Streptophyta</taxon>
        <taxon>Embryophyta</taxon>
        <taxon>Tracheophyta</taxon>
        <taxon>Spermatophyta</taxon>
        <taxon>Magnoliopsida</taxon>
        <taxon>eudicotyledons</taxon>
        <taxon>Gunneridae</taxon>
        <taxon>Pentapetalae</taxon>
        <taxon>asterids</taxon>
        <taxon>Cornales</taxon>
        <taxon>Nyssaceae</taxon>
        <taxon>Nyssa</taxon>
    </lineage>
</organism>
<evidence type="ECO:0000256" key="9">
    <source>
        <dbReference type="RuleBase" id="RU368031"/>
    </source>
</evidence>
<feature type="chain" id="PRO_5031602198" description="Phytosulfokine" evidence="9">
    <location>
        <begin position="26"/>
        <end position="94"/>
    </location>
</feature>
<dbReference type="EMBL" id="CM018034">
    <property type="protein sequence ID" value="KAA8544198.1"/>
    <property type="molecule type" value="Genomic_DNA"/>
</dbReference>
<dbReference type="Pfam" id="PF06404">
    <property type="entry name" value="PSK"/>
    <property type="match status" value="1"/>
</dbReference>
<dbReference type="PANTHER" id="PTHR33285">
    <property type="entry name" value="PHYTOSULFOKINES 3"/>
    <property type="match status" value="1"/>
</dbReference>
<protein>
    <recommendedName>
        <fullName evidence="9">Phytosulfokine</fullName>
    </recommendedName>
    <component>
        <recommendedName>
            <fullName evidence="9">Phytosulfokine-alpha</fullName>
            <shortName evidence="9">PSK-alpha</shortName>
            <shortName evidence="9">Phytosulfokine-a</shortName>
        </recommendedName>
    </component>
    <component>
        <recommendedName>
            <fullName evidence="9">Phytosulfokine-beta</fullName>
            <shortName evidence="9">PSK-beta</shortName>
            <shortName evidence="9">Phytosulfokine-b</shortName>
        </recommendedName>
    </component>
</protein>
<evidence type="ECO:0000256" key="2">
    <source>
        <dbReference type="ARBA" id="ARBA00010781"/>
    </source>
</evidence>
<evidence type="ECO:0000256" key="8">
    <source>
        <dbReference type="ARBA" id="ARBA00023030"/>
    </source>
</evidence>
<keyword evidence="7 9" id="KW-0221">Differentiation</keyword>
<keyword evidence="6 9" id="KW-0732">Signal</keyword>
<accession>A0A5J5BN68</accession>